<dbReference type="GeneID" id="17321379"/>
<reference evidence="2" key="1">
    <citation type="journal article" date="2013" name="Proc. Natl. Acad. Sci. U.S.A.">
        <title>Genome structure and metabolic features in the red seaweed Chondrus crispus shed light on evolution of the Archaeplastida.</title>
        <authorList>
            <person name="Collen J."/>
            <person name="Porcel B."/>
            <person name="Carre W."/>
            <person name="Ball S.G."/>
            <person name="Chaparro C."/>
            <person name="Tonon T."/>
            <person name="Barbeyron T."/>
            <person name="Michel G."/>
            <person name="Noel B."/>
            <person name="Valentin K."/>
            <person name="Elias M."/>
            <person name="Artiguenave F."/>
            <person name="Arun A."/>
            <person name="Aury J.M."/>
            <person name="Barbosa-Neto J.F."/>
            <person name="Bothwell J.H."/>
            <person name="Bouget F.Y."/>
            <person name="Brillet L."/>
            <person name="Cabello-Hurtado F."/>
            <person name="Capella-Gutierrez S."/>
            <person name="Charrier B."/>
            <person name="Cladiere L."/>
            <person name="Cock J.M."/>
            <person name="Coelho S.M."/>
            <person name="Colleoni C."/>
            <person name="Czjzek M."/>
            <person name="Da Silva C."/>
            <person name="Delage L."/>
            <person name="Denoeud F."/>
            <person name="Deschamps P."/>
            <person name="Dittami S.M."/>
            <person name="Gabaldon T."/>
            <person name="Gachon C.M."/>
            <person name="Groisillier A."/>
            <person name="Herve C."/>
            <person name="Jabbari K."/>
            <person name="Katinka M."/>
            <person name="Kloareg B."/>
            <person name="Kowalczyk N."/>
            <person name="Labadie K."/>
            <person name="Leblanc C."/>
            <person name="Lopez P.J."/>
            <person name="McLachlan D.H."/>
            <person name="Meslet-Cladiere L."/>
            <person name="Moustafa A."/>
            <person name="Nehr Z."/>
            <person name="Nyvall Collen P."/>
            <person name="Panaud O."/>
            <person name="Partensky F."/>
            <person name="Poulain J."/>
            <person name="Rensing S.A."/>
            <person name="Rousvoal S."/>
            <person name="Samson G."/>
            <person name="Symeonidi A."/>
            <person name="Weissenbach J."/>
            <person name="Zambounis A."/>
            <person name="Wincker P."/>
            <person name="Boyen C."/>
        </authorList>
    </citation>
    <scope>NUCLEOTIDE SEQUENCE [LARGE SCALE GENOMIC DNA]</scope>
    <source>
        <strain evidence="2">cv. Stackhouse</strain>
    </source>
</reference>
<dbReference type="Proteomes" id="UP000012073">
    <property type="component" value="Unassembled WGS sequence"/>
</dbReference>
<accession>R7Q5M7</accession>
<proteinExistence type="predicted"/>
<evidence type="ECO:0000313" key="2">
    <source>
        <dbReference type="Proteomes" id="UP000012073"/>
    </source>
</evidence>
<dbReference type="RefSeq" id="XP_005713656.1">
    <property type="nucleotide sequence ID" value="XM_005713599.1"/>
</dbReference>
<dbReference type="AlphaFoldDB" id="R7Q5M7"/>
<gene>
    <name evidence="1" type="ORF">CHC_T00002542001</name>
</gene>
<organism evidence="1 2">
    <name type="scientific">Chondrus crispus</name>
    <name type="common">Carrageen Irish moss</name>
    <name type="synonym">Polymorpha crispa</name>
    <dbReference type="NCBI Taxonomy" id="2769"/>
    <lineage>
        <taxon>Eukaryota</taxon>
        <taxon>Rhodophyta</taxon>
        <taxon>Florideophyceae</taxon>
        <taxon>Rhodymeniophycidae</taxon>
        <taxon>Gigartinales</taxon>
        <taxon>Gigartinaceae</taxon>
        <taxon>Chondrus</taxon>
    </lineage>
</organism>
<dbReference type="EMBL" id="HG001659">
    <property type="protein sequence ID" value="CDF33837.1"/>
    <property type="molecule type" value="Genomic_DNA"/>
</dbReference>
<sequence>MQSYTRAFEVLSPTRRKAQDGSLQTEASLWCLFMRRSTGWFERDRPWVRLVSPQVPDGRFRGCWEFACAGALPNSCVEKRAFLTRCRMQRVHRLRLIWLGADWALCASDSLLI</sequence>
<protein>
    <submittedName>
        <fullName evidence="1">Uncharacterized protein</fullName>
    </submittedName>
</protein>
<dbReference type="Gramene" id="CDF33837">
    <property type="protein sequence ID" value="CDF33837"/>
    <property type="gene ID" value="CHC_T00002542001"/>
</dbReference>
<dbReference type="KEGG" id="ccp:CHC_T00002542001"/>
<evidence type="ECO:0000313" key="1">
    <source>
        <dbReference type="EMBL" id="CDF33837.1"/>
    </source>
</evidence>
<keyword evidence="2" id="KW-1185">Reference proteome</keyword>
<name>R7Q5M7_CHOCR</name>